<evidence type="ECO:0000313" key="4">
    <source>
        <dbReference type="Proteomes" id="UP000066480"/>
    </source>
</evidence>
<evidence type="ECO:0000259" key="2">
    <source>
        <dbReference type="Pfam" id="PF03061"/>
    </source>
</evidence>
<reference evidence="3 4" key="1">
    <citation type="submission" date="2015-03" db="EMBL/GenBank/DDBJ databases">
        <title>Luteipulveratus halotolerans sp. nov., a novel actinobacterium (Dermacoccaceae) from Sarawak, Malaysia.</title>
        <authorList>
            <person name="Juboi H."/>
            <person name="Basik A."/>
            <person name="Shamsul S.S."/>
            <person name="Arnold P."/>
            <person name="Schmitt E.K."/>
            <person name="Sanglier J.-J."/>
            <person name="Yeo T."/>
        </authorList>
    </citation>
    <scope>NUCLEOTIDE SEQUENCE [LARGE SCALE GENOMIC DNA]</scope>
    <source>
        <strain evidence="3 4">MN07-A0370</strain>
    </source>
</reference>
<dbReference type="EMBL" id="CP011112">
    <property type="protein sequence ID" value="AKU15259.1"/>
    <property type="molecule type" value="Genomic_DNA"/>
</dbReference>
<dbReference type="RefSeq" id="WP_052590106.1">
    <property type="nucleotide sequence ID" value="NZ_CP011112.1"/>
</dbReference>
<name>A0A0K1JEY2_9MICO</name>
<dbReference type="InterPro" id="IPR003736">
    <property type="entry name" value="PAAI_dom"/>
</dbReference>
<dbReference type="GO" id="GO:0016289">
    <property type="term" value="F:acyl-CoA hydrolase activity"/>
    <property type="evidence" value="ECO:0007669"/>
    <property type="project" value="UniProtKB-ARBA"/>
</dbReference>
<evidence type="ECO:0000313" key="3">
    <source>
        <dbReference type="EMBL" id="AKU15259.1"/>
    </source>
</evidence>
<dbReference type="PATRIC" id="fig|571913.6.peg.873"/>
<organism evidence="3 4">
    <name type="scientific">Luteipulveratus mongoliensis</name>
    <dbReference type="NCBI Taxonomy" id="571913"/>
    <lineage>
        <taxon>Bacteria</taxon>
        <taxon>Bacillati</taxon>
        <taxon>Actinomycetota</taxon>
        <taxon>Actinomycetes</taxon>
        <taxon>Micrococcales</taxon>
        <taxon>Dermacoccaceae</taxon>
        <taxon>Luteipulveratus</taxon>
    </lineage>
</organism>
<dbReference type="InterPro" id="IPR006683">
    <property type="entry name" value="Thioestr_dom"/>
</dbReference>
<dbReference type="STRING" id="571913.VV02_04270"/>
<dbReference type="Pfam" id="PF03061">
    <property type="entry name" value="4HBT"/>
    <property type="match status" value="1"/>
</dbReference>
<dbReference type="SUPFAM" id="SSF54637">
    <property type="entry name" value="Thioesterase/thiol ester dehydrase-isomerase"/>
    <property type="match status" value="1"/>
</dbReference>
<dbReference type="AlphaFoldDB" id="A0A0K1JEY2"/>
<dbReference type="InterPro" id="IPR029069">
    <property type="entry name" value="HotDog_dom_sf"/>
</dbReference>
<dbReference type="KEGG" id="lmoi:VV02_04270"/>
<dbReference type="NCBIfam" id="TIGR00369">
    <property type="entry name" value="unchar_dom_1"/>
    <property type="match status" value="1"/>
</dbReference>
<dbReference type="Proteomes" id="UP000066480">
    <property type="component" value="Chromosome"/>
</dbReference>
<evidence type="ECO:0000256" key="1">
    <source>
        <dbReference type="ARBA" id="ARBA00022801"/>
    </source>
</evidence>
<proteinExistence type="predicted"/>
<keyword evidence="1" id="KW-0378">Hydrolase</keyword>
<accession>A0A0K1JEY2</accession>
<feature type="domain" description="Thioesterase" evidence="2">
    <location>
        <begin position="48"/>
        <end position="119"/>
    </location>
</feature>
<sequence length="142" mass="14663">MSGLTLVDAANVLAAQPFSRLLGTRMVRFDDSGASLELDLRDDLRQQFGFAHGGVIAYLVDNVLTFAGGAVLGPKVLTAGYTIDLLAPASGPLLLAEGSVVGRSGRRAVCRAEIFNVADGEKLLCATAQGSIALAGSKAERS</sequence>
<dbReference type="Gene3D" id="3.10.129.10">
    <property type="entry name" value="Hotdog Thioesterase"/>
    <property type="match status" value="1"/>
</dbReference>
<keyword evidence="4" id="KW-1185">Reference proteome</keyword>
<protein>
    <submittedName>
        <fullName evidence="3">Thioesterase</fullName>
    </submittedName>
</protein>
<gene>
    <name evidence="3" type="ORF">VV02_04270</name>
</gene>
<dbReference type="CDD" id="cd03443">
    <property type="entry name" value="PaaI_thioesterase"/>
    <property type="match status" value="1"/>
</dbReference>